<dbReference type="RefSeq" id="WP_111159571.1">
    <property type="nucleotide sequence ID" value="NZ_PCDP01000019.1"/>
</dbReference>
<dbReference type="Proteomes" id="UP000248925">
    <property type="component" value="Unassembled WGS sequence"/>
</dbReference>
<proteinExistence type="predicted"/>
<gene>
    <name evidence="2" type="ORF">CPY51_07025</name>
</gene>
<dbReference type="EMBL" id="PCDP01000019">
    <property type="protein sequence ID" value="PZM15571.1"/>
    <property type="molecule type" value="Genomic_DNA"/>
</dbReference>
<reference evidence="2 3" key="1">
    <citation type="journal article" date="2018" name="Sci. Rep.">
        <title>Rhizobium tumorigenes sp. nov., a novel plant tumorigenic bacterium isolated from cane gall tumors on thornless blackberry.</title>
        <authorList>
            <person name="Kuzmanovi N."/>
            <person name="Smalla K."/>
            <person name="Gronow S."/>
            <person name="PuBawska J."/>
        </authorList>
    </citation>
    <scope>NUCLEOTIDE SEQUENCE [LARGE SCALE GENOMIC DNA]</scope>
    <source>
        <strain evidence="2 3">CCBAU 85046</strain>
    </source>
</reference>
<feature type="transmembrane region" description="Helical" evidence="1">
    <location>
        <begin position="110"/>
        <end position="128"/>
    </location>
</feature>
<keyword evidence="1" id="KW-0812">Transmembrane</keyword>
<evidence type="ECO:0000256" key="1">
    <source>
        <dbReference type="SAM" id="Phobius"/>
    </source>
</evidence>
<feature type="transmembrane region" description="Helical" evidence="1">
    <location>
        <begin position="81"/>
        <end position="104"/>
    </location>
</feature>
<feature type="transmembrane region" description="Helical" evidence="1">
    <location>
        <begin position="287"/>
        <end position="313"/>
    </location>
</feature>
<feature type="transmembrane region" description="Helical" evidence="1">
    <location>
        <begin position="325"/>
        <end position="350"/>
    </location>
</feature>
<feature type="transmembrane region" description="Helical" evidence="1">
    <location>
        <begin position="44"/>
        <end position="69"/>
    </location>
</feature>
<accession>A0A2W4CVM9</accession>
<feature type="transmembrane region" description="Helical" evidence="1">
    <location>
        <begin position="12"/>
        <end position="32"/>
    </location>
</feature>
<sequence length="422" mass="44439">MKNTFLLIGNYGLATFATAVVSASHLLIQLAVLHSLGSAEFGLIAFLLTLMQFGSGLCNSVVAAPYTVAISAGSQDENSTACFFAVNAGLALLNGALAAAAAFWIGSTSWLIAVCFALASALFTIRWFGRTEAYATHKPVKAAASDIAYSVALLIGLGLSWFQGLSLASASMIFVAAGTAGMIPFGMSFLRRHLEGDWRSTVSAYRPIWRDQSRWAVVGLVTTEATANAHSYLVTLIAGPAAFAPIAAAMLFLRPIGVCMVSLTQIERPAMARAFAANDRARATGYAVRFTAVLVLIWAMTIVATATTLHFYPGIAFKPGLEIKLVLVAFGLWAIICLVQCVQTPLNVFLQAEGRFRELADASMKACLVTVAGVVALLLTVGPVYATIGVLAGQLIMTFGIVSSVRADKVPQGLREVANVSG</sequence>
<feature type="transmembrane region" description="Helical" evidence="1">
    <location>
        <begin position="243"/>
        <end position="266"/>
    </location>
</feature>
<evidence type="ECO:0000313" key="2">
    <source>
        <dbReference type="EMBL" id="PZM15571.1"/>
    </source>
</evidence>
<dbReference type="OrthoDB" id="6396247at2"/>
<feature type="transmembrane region" description="Helical" evidence="1">
    <location>
        <begin position="140"/>
        <end position="162"/>
    </location>
</feature>
<keyword evidence="1" id="KW-1133">Transmembrane helix</keyword>
<keyword evidence="3" id="KW-1185">Reference proteome</keyword>
<keyword evidence="1" id="KW-0472">Membrane</keyword>
<comment type="caution">
    <text evidence="2">The sequence shown here is derived from an EMBL/GenBank/DDBJ whole genome shotgun (WGS) entry which is preliminary data.</text>
</comment>
<feature type="transmembrane region" description="Helical" evidence="1">
    <location>
        <begin position="215"/>
        <end position="237"/>
    </location>
</feature>
<feature type="transmembrane region" description="Helical" evidence="1">
    <location>
        <begin position="168"/>
        <end position="190"/>
    </location>
</feature>
<name>A0A2W4CVM9_9HYPH</name>
<organism evidence="2 3">
    <name type="scientific">Rhizobium tubonense</name>
    <dbReference type="NCBI Taxonomy" id="484088"/>
    <lineage>
        <taxon>Bacteria</taxon>
        <taxon>Pseudomonadati</taxon>
        <taxon>Pseudomonadota</taxon>
        <taxon>Alphaproteobacteria</taxon>
        <taxon>Hyphomicrobiales</taxon>
        <taxon>Rhizobiaceae</taxon>
        <taxon>Rhizobium/Agrobacterium group</taxon>
        <taxon>Rhizobium</taxon>
    </lineage>
</organism>
<protein>
    <submittedName>
        <fullName evidence="2">Polysaccharide biosynthesis protein</fullName>
    </submittedName>
</protein>
<evidence type="ECO:0000313" key="3">
    <source>
        <dbReference type="Proteomes" id="UP000248925"/>
    </source>
</evidence>
<dbReference type="AlphaFoldDB" id="A0A2W4CVM9"/>